<keyword evidence="2" id="KW-1185">Reference proteome</keyword>
<protein>
    <submittedName>
        <fullName evidence="1">DUF1153 domain-containing protein</fullName>
    </submittedName>
</protein>
<reference evidence="1 2" key="1">
    <citation type="submission" date="2021-01" db="EMBL/GenBank/DDBJ databases">
        <title>Biogeographic distribution of Paracoccus.</title>
        <authorList>
            <person name="Hollensteiner J."/>
            <person name="Leineberger J."/>
            <person name="Brinkhoff T."/>
            <person name="Daniel R."/>
        </authorList>
    </citation>
    <scope>NUCLEOTIDE SEQUENCE [LARGE SCALE GENOMIC DNA]</scope>
    <source>
        <strain evidence="1 2">LMG25392</strain>
    </source>
</reference>
<sequence length="102" mass="11262">MFVKKTSAPRIVTLPNGTILSVADLPPVATRWVASRKETVVLAVEHGLITRDDALRRYGLSDEEFDGWIAAMKRHGRAALKVTGLQKYRQPQVVNPTSAGHK</sequence>
<dbReference type="InterPro" id="IPR010921">
    <property type="entry name" value="Trp_repressor/repl_initiator"/>
</dbReference>
<evidence type="ECO:0000313" key="2">
    <source>
        <dbReference type="Proteomes" id="UP001218412"/>
    </source>
</evidence>
<dbReference type="Pfam" id="PF06627">
    <property type="entry name" value="DUF1153"/>
    <property type="match status" value="1"/>
</dbReference>
<dbReference type="SUPFAM" id="SSF48295">
    <property type="entry name" value="TrpR-like"/>
    <property type="match status" value="1"/>
</dbReference>
<name>A0ABY7SY81_9RHOB</name>
<dbReference type="Gene3D" id="1.10.10.10">
    <property type="entry name" value="Winged helix-like DNA-binding domain superfamily/Winged helix DNA-binding domain"/>
    <property type="match status" value="1"/>
</dbReference>
<dbReference type="RefSeq" id="WP_272859992.1">
    <property type="nucleotide sequence ID" value="NZ_CP067134.1"/>
</dbReference>
<organism evidence="1 2">
    <name type="scientific">Paracoccus stylophorae</name>
    <dbReference type="NCBI Taxonomy" id="659350"/>
    <lineage>
        <taxon>Bacteria</taxon>
        <taxon>Pseudomonadati</taxon>
        <taxon>Pseudomonadota</taxon>
        <taxon>Alphaproteobacteria</taxon>
        <taxon>Rhodobacterales</taxon>
        <taxon>Paracoccaceae</taxon>
        <taxon>Paracoccus</taxon>
    </lineage>
</organism>
<accession>A0ABY7SY81</accession>
<dbReference type="InterPro" id="IPR009534">
    <property type="entry name" value="DUF1153"/>
</dbReference>
<proteinExistence type="predicted"/>
<evidence type="ECO:0000313" key="1">
    <source>
        <dbReference type="EMBL" id="WCR11874.1"/>
    </source>
</evidence>
<dbReference type="Proteomes" id="UP001218412">
    <property type="component" value="Chromosome"/>
</dbReference>
<gene>
    <name evidence="1" type="ORF">JHW45_05795</name>
</gene>
<dbReference type="InterPro" id="IPR036388">
    <property type="entry name" value="WH-like_DNA-bd_sf"/>
</dbReference>
<dbReference type="EMBL" id="CP067134">
    <property type="protein sequence ID" value="WCR11874.1"/>
    <property type="molecule type" value="Genomic_DNA"/>
</dbReference>